<reference evidence="3 4" key="1">
    <citation type="journal article" date="2020" name="Nature">
        <title>Isolation of an archaeon at the prokaryote-eukaryote interface.</title>
        <authorList>
            <person name="Imachi H."/>
            <person name="Nobu M.K."/>
            <person name="Nakahara N."/>
            <person name="Morono Y."/>
            <person name="Ogawara M."/>
            <person name="Takaki Y."/>
            <person name="Takano Y."/>
            <person name="Uematsu K."/>
            <person name="Ikuta T."/>
            <person name="Ito M."/>
            <person name="Matsui Y."/>
            <person name="Miyazaki M."/>
            <person name="Murata K."/>
            <person name="Saito Y."/>
            <person name="Sakai S."/>
            <person name="Song C."/>
            <person name="Tasumi E."/>
            <person name="Yamanaka Y."/>
            <person name="Yamaguchi T."/>
            <person name="Kamagata Y."/>
            <person name="Tamaki H."/>
            <person name="Takai K."/>
        </authorList>
    </citation>
    <scope>NUCLEOTIDE SEQUENCE [LARGE SCALE GENOMIC DNA]</scope>
    <source>
        <strain evidence="3 4">MK-D1</strain>
    </source>
</reference>
<feature type="transmembrane region" description="Helical" evidence="1">
    <location>
        <begin position="342"/>
        <end position="375"/>
    </location>
</feature>
<dbReference type="OrthoDB" id="7531at2157"/>
<dbReference type="SUPFAM" id="SSF53474">
    <property type="entry name" value="alpha/beta-Hydrolases"/>
    <property type="match status" value="1"/>
</dbReference>
<dbReference type="Pfam" id="PF12146">
    <property type="entry name" value="Hydrolase_4"/>
    <property type="match status" value="1"/>
</dbReference>
<accession>A0A5B9DC17</accession>
<keyword evidence="1" id="KW-0472">Membrane</keyword>
<dbReference type="InterPro" id="IPR029058">
    <property type="entry name" value="AB_hydrolase_fold"/>
</dbReference>
<name>A0A5B9DC17_9ARCH</name>
<dbReference type="Proteomes" id="UP000321408">
    <property type="component" value="Chromosome"/>
</dbReference>
<keyword evidence="1" id="KW-0812">Transmembrane</keyword>
<feature type="transmembrane region" description="Helical" evidence="1">
    <location>
        <begin position="12"/>
        <end position="30"/>
    </location>
</feature>
<dbReference type="PANTHER" id="PTHR42886:SF29">
    <property type="entry name" value="PUMMELIG, ISOFORM A"/>
    <property type="match status" value="1"/>
</dbReference>
<keyword evidence="1" id="KW-1133">Transmembrane helix</keyword>
<organism evidence="3 4">
    <name type="scientific">Promethearchaeum syntrophicum</name>
    <dbReference type="NCBI Taxonomy" id="2594042"/>
    <lineage>
        <taxon>Archaea</taxon>
        <taxon>Promethearchaeati</taxon>
        <taxon>Promethearchaeota</taxon>
        <taxon>Promethearchaeia</taxon>
        <taxon>Promethearchaeales</taxon>
        <taxon>Promethearchaeaceae</taxon>
        <taxon>Promethearchaeum</taxon>
    </lineage>
</organism>
<sequence length="586" mass="65803">MISIPNKKLLKFIIVFTIIPIILLSTGILGSRINMYGETGISVNHFQVNSEYDGINLELNYLIPLEQSEIGVIVAHGYASDRWGVHNLALSVAKLGAHVVAMDYRGHGLSGGQLSGDWDTRAQQAADDMLTAWKFLHERGCKNMFIIGHSMGGFCATRFSMAYPNLINGSVVIGASMPYIGLDLNETNPKNTLFIIGNKEELFTPEELLSTLQTTTGNASAKLGVKYGSFLNYTARKAEIIGDDKNPITHAAEQTHPLIFEASVDWINLMCDELGIDTKYEQNYSGSLIKWMNAIQVFNVFIYMGIFFMIIPISLVFPFLFKLKEFPSQKSTEQKFNKIQKMLWGEIFSIILFQSLFIVLGIYITNFITISWISLSSSSNFFGAILFMGVSTWILLLIFKIMKRKGFLFKKEQRTDSIKSMVSRKSFSIDILAGLLISLIIPIAFQIFFYAIDIPNILGGFPSKLDSIKNWFIFSVVIGAMILPGELISNKIQKIVMIISEKYRLLKFLLVFVVGKISSILLIYLMLNFMGIGFLSILFTIVFIIFVYIGQVIGVILYHYNESPIPAIIFTSTLTAWIIISLLPTT</sequence>
<gene>
    <name evidence="3" type="ORF">DSAG12_02578</name>
</gene>
<feature type="transmembrane region" description="Helical" evidence="1">
    <location>
        <begin position="381"/>
        <end position="402"/>
    </location>
</feature>
<feature type="transmembrane region" description="Helical" evidence="1">
    <location>
        <begin position="300"/>
        <end position="321"/>
    </location>
</feature>
<protein>
    <submittedName>
        <fullName evidence="3">Alpha/beta hydrolase</fullName>
    </submittedName>
</protein>
<dbReference type="InterPro" id="IPR022742">
    <property type="entry name" value="Hydrolase_4"/>
</dbReference>
<dbReference type="Gene3D" id="3.40.50.1820">
    <property type="entry name" value="alpha/beta hydrolase"/>
    <property type="match status" value="1"/>
</dbReference>
<feature type="transmembrane region" description="Helical" evidence="1">
    <location>
        <begin position="427"/>
        <end position="451"/>
    </location>
</feature>
<dbReference type="AlphaFoldDB" id="A0A5B9DC17"/>
<dbReference type="PANTHER" id="PTHR42886">
    <property type="entry name" value="RE40534P-RELATED"/>
    <property type="match status" value="1"/>
</dbReference>
<evidence type="ECO:0000259" key="2">
    <source>
        <dbReference type="Pfam" id="PF12146"/>
    </source>
</evidence>
<dbReference type="GO" id="GO:0016787">
    <property type="term" value="F:hydrolase activity"/>
    <property type="evidence" value="ECO:0007669"/>
    <property type="project" value="UniProtKB-KW"/>
</dbReference>
<dbReference type="GeneID" id="41330562"/>
<evidence type="ECO:0000313" key="3">
    <source>
        <dbReference type="EMBL" id="QEE16748.1"/>
    </source>
</evidence>
<evidence type="ECO:0000313" key="4">
    <source>
        <dbReference type="Proteomes" id="UP000321408"/>
    </source>
</evidence>
<dbReference type="KEGG" id="psyt:DSAG12_02578"/>
<feature type="transmembrane region" description="Helical" evidence="1">
    <location>
        <begin position="533"/>
        <end position="558"/>
    </location>
</feature>
<keyword evidence="4" id="KW-1185">Reference proteome</keyword>
<evidence type="ECO:0000256" key="1">
    <source>
        <dbReference type="SAM" id="Phobius"/>
    </source>
</evidence>
<feature type="transmembrane region" description="Helical" evidence="1">
    <location>
        <begin position="565"/>
        <end position="583"/>
    </location>
</feature>
<feature type="domain" description="Serine aminopeptidase S33" evidence="2">
    <location>
        <begin position="72"/>
        <end position="176"/>
    </location>
</feature>
<proteinExistence type="predicted"/>
<keyword evidence="3" id="KW-0378">Hydrolase</keyword>
<feature type="transmembrane region" description="Helical" evidence="1">
    <location>
        <begin position="471"/>
        <end position="488"/>
    </location>
</feature>
<dbReference type="RefSeq" id="WP_147663681.1">
    <property type="nucleotide sequence ID" value="NZ_CP042905.2"/>
</dbReference>
<reference evidence="3 4" key="2">
    <citation type="journal article" date="2024" name="Int. J. Syst. Evol. Microbiol.">
        <title>Promethearchaeum syntrophicum gen. nov., sp. nov., an anaerobic, obligately syntrophic archaeon, the first isolate of the lineage 'Asgard' archaea, and proposal of the new archaeal phylum Promethearchaeota phyl. nov. and kingdom Promethearchaeati regn. nov.</title>
        <authorList>
            <person name="Imachi H."/>
            <person name="Nobu M.K."/>
            <person name="Kato S."/>
            <person name="Takaki Y."/>
            <person name="Miyazaki M."/>
            <person name="Miyata M."/>
            <person name="Ogawara M."/>
            <person name="Saito Y."/>
            <person name="Sakai S."/>
            <person name="Tahara Y.O."/>
            <person name="Takano Y."/>
            <person name="Tasumi E."/>
            <person name="Uematsu K."/>
            <person name="Yoshimura T."/>
            <person name="Itoh T."/>
            <person name="Ohkuma M."/>
            <person name="Takai K."/>
        </authorList>
    </citation>
    <scope>NUCLEOTIDE SEQUENCE [LARGE SCALE GENOMIC DNA]</scope>
    <source>
        <strain evidence="3 4">MK-D1</strain>
    </source>
</reference>
<feature type="transmembrane region" description="Helical" evidence="1">
    <location>
        <begin position="508"/>
        <end position="527"/>
    </location>
</feature>
<dbReference type="EMBL" id="CP042905">
    <property type="protein sequence ID" value="QEE16748.1"/>
    <property type="molecule type" value="Genomic_DNA"/>
</dbReference>